<accession>A0AAV5T381</accession>
<protein>
    <submittedName>
        <fullName evidence="2">Uncharacterized protein</fullName>
    </submittedName>
</protein>
<feature type="non-terminal residue" evidence="2">
    <location>
        <position position="421"/>
    </location>
</feature>
<sequence length="421" mass="44824">QTYYGRVDAASRRTESARENQMQPGEASQKAQQMLQDKAGEITQEASAVNPSDTDADDDAAEDELHGRNPNKMSVVREQSPTNHSAGIKVMMKKRKSVAQRSVVCSSLPRSATVSALSIFAPRILFDSTSRGLEIMDIVSKGVDVMQTNETKLRETIVEAIMIKLDEIRECRHICFAIPEKNGEPIVKGASSIVGMMRQTLVLTIGFEMPAMRVYCYELDVGESVISILAPGKSGSGSGNRSNTAVDRVTRKETVRSGGVLQGTTAAAAGGGAAAAAGNAAVTAAAAAAKSPAPKAQHGPANQSGSSGKEMKERKGSSGKMTVALTQMTVTAPARSPIMPSSTCLSTCPTKKSRRSAATPTPQKRSVVSKRKTGKRNSNYSRLRTARTPRAKTPQRTMVTAIEESLYSVQTANTKKSRTKS</sequence>
<feature type="compositionally biased region" description="Basic and acidic residues" evidence="1">
    <location>
        <begin position="9"/>
        <end position="18"/>
    </location>
</feature>
<reference evidence="2" key="1">
    <citation type="submission" date="2023-10" db="EMBL/GenBank/DDBJ databases">
        <title>Genome assembly of Pristionchus species.</title>
        <authorList>
            <person name="Yoshida K."/>
            <person name="Sommer R.J."/>
        </authorList>
    </citation>
    <scope>NUCLEOTIDE SEQUENCE</scope>
    <source>
        <strain evidence="2">RS0144</strain>
    </source>
</reference>
<evidence type="ECO:0000313" key="2">
    <source>
        <dbReference type="EMBL" id="GMS89689.1"/>
    </source>
</evidence>
<dbReference type="Proteomes" id="UP001432027">
    <property type="component" value="Unassembled WGS sequence"/>
</dbReference>
<feature type="non-terminal residue" evidence="2">
    <location>
        <position position="1"/>
    </location>
</feature>
<name>A0AAV5T381_9BILA</name>
<evidence type="ECO:0000256" key="1">
    <source>
        <dbReference type="SAM" id="MobiDB-lite"/>
    </source>
</evidence>
<evidence type="ECO:0000313" key="3">
    <source>
        <dbReference type="Proteomes" id="UP001432027"/>
    </source>
</evidence>
<gene>
    <name evidence="2" type="ORF">PENTCL1PPCAC_11864</name>
</gene>
<proteinExistence type="predicted"/>
<dbReference type="AlphaFoldDB" id="A0AAV5T381"/>
<comment type="caution">
    <text evidence="2">The sequence shown here is derived from an EMBL/GenBank/DDBJ whole genome shotgun (WGS) entry which is preliminary data.</text>
</comment>
<dbReference type="EMBL" id="BTSX01000003">
    <property type="protein sequence ID" value="GMS89689.1"/>
    <property type="molecule type" value="Genomic_DNA"/>
</dbReference>
<feature type="region of interest" description="Disordered" evidence="1">
    <location>
        <begin position="335"/>
        <end position="396"/>
    </location>
</feature>
<feature type="region of interest" description="Disordered" evidence="1">
    <location>
        <begin position="230"/>
        <end position="258"/>
    </location>
</feature>
<organism evidence="2 3">
    <name type="scientific">Pristionchus entomophagus</name>
    <dbReference type="NCBI Taxonomy" id="358040"/>
    <lineage>
        <taxon>Eukaryota</taxon>
        <taxon>Metazoa</taxon>
        <taxon>Ecdysozoa</taxon>
        <taxon>Nematoda</taxon>
        <taxon>Chromadorea</taxon>
        <taxon>Rhabditida</taxon>
        <taxon>Rhabditina</taxon>
        <taxon>Diplogasteromorpha</taxon>
        <taxon>Diplogasteroidea</taxon>
        <taxon>Neodiplogasteridae</taxon>
        <taxon>Pristionchus</taxon>
    </lineage>
</organism>
<feature type="region of interest" description="Disordered" evidence="1">
    <location>
        <begin position="291"/>
        <end position="321"/>
    </location>
</feature>
<feature type="compositionally biased region" description="Polar residues" evidence="1">
    <location>
        <begin position="339"/>
        <end position="366"/>
    </location>
</feature>
<feature type="region of interest" description="Disordered" evidence="1">
    <location>
        <begin position="1"/>
        <end position="83"/>
    </location>
</feature>
<keyword evidence="3" id="KW-1185">Reference proteome</keyword>